<keyword evidence="2" id="KW-1185">Reference proteome</keyword>
<proteinExistence type="predicted"/>
<organism evidence="1 2">
    <name type="scientific">Colletotrichum lupini</name>
    <dbReference type="NCBI Taxonomy" id="145971"/>
    <lineage>
        <taxon>Eukaryota</taxon>
        <taxon>Fungi</taxon>
        <taxon>Dikarya</taxon>
        <taxon>Ascomycota</taxon>
        <taxon>Pezizomycotina</taxon>
        <taxon>Sordariomycetes</taxon>
        <taxon>Hypocreomycetidae</taxon>
        <taxon>Glomerellales</taxon>
        <taxon>Glomerellaceae</taxon>
        <taxon>Colletotrichum</taxon>
        <taxon>Colletotrichum acutatum species complex</taxon>
    </lineage>
</organism>
<protein>
    <submittedName>
        <fullName evidence="1">Uncharacterized protein</fullName>
    </submittedName>
</protein>
<dbReference type="RefSeq" id="XP_049144054.1">
    <property type="nucleotide sequence ID" value="XM_049286911.1"/>
</dbReference>
<sequence>MQVILLYEREPRYTGRRIAACKLDLLQSCRRESGVACCSPLSVCNVVILRLSTADYKRHSAKTLFSYVKVEIVFYGYPTT</sequence>
<reference evidence="1" key="1">
    <citation type="journal article" date="2021" name="Mol. Plant Microbe Interact.">
        <title>Complete Genome Sequence of the Plant-Pathogenic Fungus Colletotrichum lupini.</title>
        <authorList>
            <person name="Baroncelli R."/>
            <person name="Pensec F."/>
            <person name="Da Lio D."/>
            <person name="Boufleur T."/>
            <person name="Vicente I."/>
            <person name="Sarrocco S."/>
            <person name="Picot A."/>
            <person name="Baraldi E."/>
            <person name="Sukno S."/>
            <person name="Thon M."/>
            <person name="Le Floch G."/>
        </authorList>
    </citation>
    <scope>NUCLEOTIDE SEQUENCE</scope>
    <source>
        <strain evidence="1">IMI 504893</strain>
    </source>
</reference>
<accession>A0A9Q8WGI8</accession>
<evidence type="ECO:0000313" key="1">
    <source>
        <dbReference type="EMBL" id="UQC82431.1"/>
    </source>
</evidence>
<dbReference type="KEGG" id="clup:CLUP02_07919"/>
<evidence type="ECO:0000313" key="2">
    <source>
        <dbReference type="Proteomes" id="UP000830671"/>
    </source>
</evidence>
<dbReference type="Proteomes" id="UP000830671">
    <property type="component" value="Chromosome 4"/>
</dbReference>
<dbReference type="AlphaFoldDB" id="A0A9Q8WGI8"/>
<dbReference type="EMBL" id="CP019476">
    <property type="protein sequence ID" value="UQC82431.1"/>
    <property type="molecule type" value="Genomic_DNA"/>
</dbReference>
<name>A0A9Q8WGI8_9PEZI</name>
<gene>
    <name evidence="1" type="ORF">CLUP02_07919</name>
</gene>
<dbReference type="GeneID" id="73341921"/>